<evidence type="ECO:0000256" key="1">
    <source>
        <dbReference type="SAM" id="MobiDB-lite"/>
    </source>
</evidence>
<keyword evidence="3" id="KW-1185">Reference proteome</keyword>
<evidence type="ECO:0000313" key="3">
    <source>
        <dbReference type="Proteomes" id="UP000251314"/>
    </source>
</evidence>
<dbReference type="VEuPathDB" id="FungiDB:PC110_g17466"/>
<proteinExistence type="predicted"/>
<comment type="caution">
    <text evidence="2">The sequence shown here is derived from an EMBL/GenBank/DDBJ whole genome shotgun (WGS) entry which is preliminary data.</text>
</comment>
<name>A0A329RR54_9STRA</name>
<reference evidence="2 3" key="1">
    <citation type="submission" date="2018-01" db="EMBL/GenBank/DDBJ databases">
        <title>Draft genome of the strawberry crown rot pathogen Phytophthora cactorum.</title>
        <authorList>
            <person name="Armitage A.D."/>
            <person name="Lysoe E."/>
            <person name="Nellist C.F."/>
            <person name="Harrison R.J."/>
            <person name="Brurberg M.B."/>
        </authorList>
    </citation>
    <scope>NUCLEOTIDE SEQUENCE [LARGE SCALE GENOMIC DNA]</scope>
    <source>
        <strain evidence="2 3">10300</strain>
    </source>
</reference>
<feature type="region of interest" description="Disordered" evidence="1">
    <location>
        <begin position="1"/>
        <end position="141"/>
    </location>
</feature>
<dbReference type="Proteomes" id="UP000251314">
    <property type="component" value="Unassembled WGS sequence"/>
</dbReference>
<protein>
    <submittedName>
        <fullName evidence="2">Uncharacterized protein</fullName>
    </submittedName>
</protein>
<accession>A0A329RR54</accession>
<dbReference type="OrthoDB" id="113286at2759"/>
<feature type="compositionally biased region" description="Basic residues" evidence="1">
    <location>
        <begin position="47"/>
        <end position="56"/>
    </location>
</feature>
<sequence length="182" mass="20271">MAEDAARPRKKQRVGGVPPPATASTRAKFAFGSRLPDTGTSVLKSNGKAKLHTSIRTRHEHDVRSTVNPRKRRRPISQDEDEMTSDAKTSHRPVTVKTALPRQGSRLPAPTKVPDLVSGSHLHTKSPSNLAIRHKKQESTEQRELVADMAATEPEFWITRRKMVEAALEELDAIEHRVKAII</sequence>
<organism evidence="2 3">
    <name type="scientific">Phytophthora cactorum</name>
    <dbReference type="NCBI Taxonomy" id="29920"/>
    <lineage>
        <taxon>Eukaryota</taxon>
        <taxon>Sar</taxon>
        <taxon>Stramenopiles</taxon>
        <taxon>Oomycota</taxon>
        <taxon>Peronosporomycetes</taxon>
        <taxon>Peronosporales</taxon>
        <taxon>Peronosporaceae</taxon>
        <taxon>Phytophthora</taxon>
    </lineage>
</organism>
<gene>
    <name evidence="2" type="ORF">PC110_g17466</name>
</gene>
<dbReference type="EMBL" id="MJFZ01000679">
    <property type="protein sequence ID" value="RAW26126.1"/>
    <property type="molecule type" value="Genomic_DNA"/>
</dbReference>
<evidence type="ECO:0000313" key="2">
    <source>
        <dbReference type="EMBL" id="RAW26126.1"/>
    </source>
</evidence>
<dbReference type="AlphaFoldDB" id="A0A329RR54"/>